<comment type="caution">
    <text evidence="1">The sequence shown here is derived from an EMBL/GenBank/DDBJ whole genome shotgun (WGS) entry which is preliminary data.</text>
</comment>
<keyword evidence="2" id="KW-1185">Reference proteome</keyword>
<evidence type="ECO:0000313" key="1">
    <source>
        <dbReference type="EMBL" id="RNA37970.1"/>
    </source>
</evidence>
<sequence>MTLMDRYLQLLIKRGSAVIRTGGPVPKRLKLFKSHIFCVYWLFMVVQRFDGVSFVLKSTKKFIREIYCQSSIKCII</sequence>
<gene>
    <name evidence="1" type="ORF">BpHYR1_034796</name>
</gene>
<proteinExistence type="predicted"/>
<reference evidence="1 2" key="1">
    <citation type="journal article" date="2018" name="Sci. Rep.">
        <title>Genomic signatures of local adaptation to the degree of environmental predictability in rotifers.</title>
        <authorList>
            <person name="Franch-Gras L."/>
            <person name="Hahn C."/>
            <person name="Garcia-Roger E.M."/>
            <person name="Carmona M.J."/>
            <person name="Serra M."/>
            <person name="Gomez A."/>
        </authorList>
    </citation>
    <scope>NUCLEOTIDE SEQUENCE [LARGE SCALE GENOMIC DNA]</scope>
    <source>
        <strain evidence="1">HYR1</strain>
    </source>
</reference>
<evidence type="ECO:0000313" key="2">
    <source>
        <dbReference type="Proteomes" id="UP000276133"/>
    </source>
</evidence>
<name>A0A3M7SQR3_BRAPC</name>
<dbReference type="EMBL" id="REGN01000953">
    <property type="protein sequence ID" value="RNA37970.1"/>
    <property type="molecule type" value="Genomic_DNA"/>
</dbReference>
<organism evidence="1 2">
    <name type="scientific">Brachionus plicatilis</name>
    <name type="common">Marine rotifer</name>
    <name type="synonym">Brachionus muelleri</name>
    <dbReference type="NCBI Taxonomy" id="10195"/>
    <lineage>
        <taxon>Eukaryota</taxon>
        <taxon>Metazoa</taxon>
        <taxon>Spiralia</taxon>
        <taxon>Gnathifera</taxon>
        <taxon>Rotifera</taxon>
        <taxon>Eurotatoria</taxon>
        <taxon>Monogononta</taxon>
        <taxon>Pseudotrocha</taxon>
        <taxon>Ploima</taxon>
        <taxon>Brachionidae</taxon>
        <taxon>Brachionus</taxon>
    </lineage>
</organism>
<dbReference type="AlphaFoldDB" id="A0A3M7SQR3"/>
<accession>A0A3M7SQR3</accession>
<protein>
    <submittedName>
        <fullName evidence="1">Uncharacterized protein</fullName>
    </submittedName>
</protein>
<dbReference type="Proteomes" id="UP000276133">
    <property type="component" value="Unassembled WGS sequence"/>
</dbReference>